<reference evidence="1 2" key="1">
    <citation type="journal article" date="2018" name="New Phytol.">
        <title>Phylogenomics of Endogonaceae and evolution of mycorrhizas within Mucoromycota.</title>
        <authorList>
            <person name="Chang Y."/>
            <person name="Desiro A."/>
            <person name="Na H."/>
            <person name="Sandor L."/>
            <person name="Lipzen A."/>
            <person name="Clum A."/>
            <person name="Barry K."/>
            <person name="Grigoriev I.V."/>
            <person name="Martin F.M."/>
            <person name="Stajich J.E."/>
            <person name="Smith M.E."/>
            <person name="Bonito G."/>
            <person name="Spatafora J.W."/>
        </authorList>
    </citation>
    <scope>NUCLEOTIDE SEQUENCE [LARGE SCALE GENOMIC DNA]</scope>
    <source>
        <strain evidence="1 2">GMNB39</strain>
    </source>
</reference>
<sequence length="61" mass="6769">MAEHQTSPPPATVWDTKTQTYHGGQEYRFINNFVEDFSVTTNYLGAPKPALEAARDAVCVP</sequence>
<dbReference type="EMBL" id="RBNI01004110">
    <property type="protein sequence ID" value="RUP47768.1"/>
    <property type="molecule type" value="Genomic_DNA"/>
</dbReference>
<dbReference type="PANTHER" id="PTHR43799">
    <property type="entry name" value="AMINOTRANSFERASE, PUTATIVE-RELATED"/>
    <property type="match status" value="1"/>
</dbReference>
<protein>
    <submittedName>
        <fullName evidence="1">Uncharacterized protein</fullName>
    </submittedName>
</protein>
<comment type="caution">
    <text evidence="1">The sequence shown here is derived from an EMBL/GenBank/DDBJ whole genome shotgun (WGS) entry which is preliminary data.</text>
</comment>
<evidence type="ECO:0000313" key="2">
    <source>
        <dbReference type="Proteomes" id="UP000268093"/>
    </source>
</evidence>
<keyword evidence="2" id="KW-1185">Reference proteome</keyword>
<dbReference type="OrthoDB" id="2108at2759"/>
<gene>
    <name evidence="1" type="ORF">BC936DRAFT_145351</name>
</gene>
<dbReference type="PANTHER" id="PTHR43799:SF1">
    <property type="entry name" value="ASPARTATE AMINOTRANSFERASE"/>
    <property type="match status" value="1"/>
</dbReference>
<proteinExistence type="predicted"/>
<organism evidence="1 2">
    <name type="scientific">Jimgerdemannia flammicorona</name>
    <dbReference type="NCBI Taxonomy" id="994334"/>
    <lineage>
        <taxon>Eukaryota</taxon>
        <taxon>Fungi</taxon>
        <taxon>Fungi incertae sedis</taxon>
        <taxon>Mucoromycota</taxon>
        <taxon>Mucoromycotina</taxon>
        <taxon>Endogonomycetes</taxon>
        <taxon>Endogonales</taxon>
        <taxon>Endogonaceae</taxon>
        <taxon>Jimgerdemannia</taxon>
    </lineage>
</organism>
<accession>A0A433DA71</accession>
<name>A0A433DA71_9FUNG</name>
<dbReference type="Proteomes" id="UP000268093">
    <property type="component" value="Unassembled WGS sequence"/>
</dbReference>
<evidence type="ECO:0000313" key="1">
    <source>
        <dbReference type="EMBL" id="RUP47768.1"/>
    </source>
</evidence>